<dbReference type="RefSeq" id="XP_038072002.1">
    <property type="nucleotide sequence ID" value="XM_038216074.1"/>
</dbReference>
<dbReference type="InterPro" id="IPR003582">
    <property type="entry name" value="ShKT_dom"/>
</dbReference>
<sequence length="425" mass="48637">MILLMQIDVIRAQCSLLGYEDDDVIGSHLQRFPRRTGRGPALNTSECDLITDVPEGIRNSMNLDTFYQKYTHAYGVPVMSSSNPSDAALTRGCYTVRFLLADRQELRDAMHDAYGRVGIIGLSEKTTDIPEHSYLPDFWNERARGLGGTPRIPVTTNAEENLLCHGMFQDRWYEEDVLVHEFTHAIHLIAVNQVDPTWKDRLANAYRNAKEKGLWQHTYAISRSLEYFAEGVQAYFSVQTHRTFVDMVHNDISTREALREYDPELYEVIREIFPCENEIVKRCNNQTEIDWQPMLMDCNYVRHTTTPAITDFKITTSTEGSTRLFTTVIPSQKVTTSSLNGATSSTNVPEVTDCKDDAPFCEEMATVNECTYNDVIREMCLRSCHSCGGCHDYKDLCSDLAEREFCKHRETYMSTYCRKSCQACK</sequence>
<protein>
    <recommendedName>
        <fullName evidence="2">ShKT domain-containing protein</fullName>
    </recommendedName>
</protein>
<organism evidence="3 4">
    <name type="scientific">Patiria miniata</name>
    <name type="common">Bat star</name>
    <name type="synonym">Asterina miniata</name>
    <dbReference type="NCBI Taxonomy" id="46514"/>
    <lineage>
        <taxon>Eukaryota</taxon>
        <taxon>Metazoa</taxon>
        <taxon>Echinodermata</taxon>
        <taxon>Eleutherozoa</taxon>
        <taxon>Asterozoa</taxon>
        <taxon>Asteroidea</taxon>
        <taxon>Valvatacea</taxon>
        <taxon>Valvatida</taxon>
        <taxon>Asterinidae</taxon>
        <taxon>Patiria</taxon>
    </lineage>
</organism>
<dbReference type="SUPFAM" id="SSF55486">
    <property type="entry name" value="Metalloproteases ('zincins'), catalytic domain"/>
    <property type="match status" value="1"/>
</dbReference>
<comment type="caution">
    <text evidence="1">Lacks conserved residue(s) required for the propagation of feature annotation.</text>
</comment>
<evidence type="ECO:0000313" key="4">
    <source>
        <dbReference type="Proteomes" id="UP000887568"/>
    </source>
</evidence>
<dbReference type="EnsemblMetazoa" id="XM_038216074.1">
    <property type="protein sequence ID" value="XP_038072002.1"/>
    <property type="gene ID" value="LOC119740697"/>
</dbReference>
<accession>A0A914B994</accession>
<name>A0A914B994_PATMI</name>
<dbReference type="AlphaFoldDB" id="A0A914B994"/>
<dbReference type="OMA" id="RENDIDC"/>
<dbReference type="SMART" id="SM00254">
    <property type="entry name" value="ShKT"/>
    <property type="match status" value="2"/>
</dbReference>
<feature type="disulfide bond" evidence="1">
    <location>
        <begin position="390"/>
        <end position="424"/>
    </location>
</feature>
<proteinExistence type="predicted"/>
<keyword evidence="1" id="KW-1015">Disulfide bond</keyword>
<dbReference type="InterPro" id="IPR024079">
    <property type="entry name" value="MetalloPept_cat_dom_sf"/>
</dbReference>
<evidence type="ECO:0000259" key="2">
    <source>
        <dbReference type="PROSITE" id="PS51670"/>
    </source>
</evidence>
<dbReference type="Pfam" id="PF01549">
    <property type="entry name" value="ShK"/>
    <property type="match status" value="2"/>
</dbReference>
<dbReference type="GeneID" id="119740697"/>
<dbReference type="GO" id="GO:0008237">
    <property type="term" value="F:metallopeptidase activity"/>
    <property type="evidence" value="ECO:0007669"/>
    <property type="project" value="InterPro"/>
</dbReference>
<evidence type="ECO:0000256" key="1">
    <source>
        <dbReference type="PROSITE-ProRule" id="PRU01005"/>
    </source>
</evidence>
<keyword evidence="4" id="KW-1185">Reference proteome</keyword>
<reference evidence="3" key="1">
    <citation type="submission" date="2022-11" db="UniProtKB">
        <authorList>
            <consortium name="EnsemblMetazoa"/>
        </authorList>
    </citation>
    <scope>IDENTIFICATION</scope>
</reference>
<feature type="domain" description="ShKT" evidence="2">
    <location>
        <begin position="390"/>
        <end position="424"/>
    </location>
</feature>
<dbReference type="OrthoDB" id="6132182at2759"/>
<dbReference type="Gene3D" id="3.40.390.10">
    <property type="entry name" value="Collagenase (Catalytic Domain)"/>
    <property type="match status" value="1"/>
</dbReference>
<dbReference type="PROSITE" id="PS51670">
    <property type="entry name" value="SHKT"/>
    <property type="match status" value="1"/>
</dbReference>
<dbReference type="Proteomes" id="UP000887568">
    <property type="component" value="Unplaced"/>
</dbReference>
<evidence type="ECO:0000313" key="3">
    <source>
        <dbReference type="EnsemblMetazoa" id="XP_038072002.1"/>
    </source>
</evidence>